<feature type="transmembrane region" description="Helical" evidence="1">
    <location>
        <begin position="369"/>
        <end position="387"/>
    </location>
</feature>
<feature type="transmembrane region" description="Helical" evidence="1">
    <location>
        <begin position="343"/>
        <end position="364"/>
    </location>
</feature>
<evidence type="ECO:0000259" key="2">
    <source>
        <dbReference type="SMART" id="SM00471"/>
    </source>
</evidence>
<keyword evidence="1" id="KW-1133">Transmembrane helix</keyword>
<dbReference type="EMBL" id="JAGGKT010000001">
    <property type="protein sequence ID" value="MBP1930531.1"/>
    <property type="molecule type" value="Genomic_DNA"/>
</dbReference>
<gene>
    <name evidence="3" type="ORF">J2Z37_000518</name>
</gene>
<sequence>MKLRLFRGFRHIPETWNSSLLIRFILFMLMALGLYFYLVESVVPKTYDLQKNTISNVTVAAPMEVEDTEATAILREEAKGSISPVYQMQEDITKNQLKVLDHIYRKIAEVRIASDQNMEEQNEGNGLTPPVILGEPNQAMITHLRDNIPYQFTDETYRTMLKQSPEALATMKTISSNILSTVMLDGVRMNEGMGEAQKKVSELLATSDLEIKAREAIKEIVSSAIVPNIVFDEEATEQAKETAFRSVKPVKIYKGEILVGEGEYITDEIYRKLGIAGLLTHHPNYSPYFGLGLLVLLITLFFYHYISHSSLEMARNNKQLLMFLVIILLNLLTMKIIGLGQDLGYMFSGFLVPAAFGSMLITLFLDLRLALFSGGMFAIAAGFIFNADSATFFDYRYAFVVLASTIAGAYSLRKPTQRRNILASGLIVVAANLAVISAVYMLFYSFNWSDLGKLYGFGVINGLLSAVLTIGFIPFFESAFGILSTMKLIELSNPNHPLLRRLLMETPGTYHHSIMVANLSEASSEAIGANGLLSRVGSYYHDVGKMKRPHFFIENVVGRENPHDRIAPSLSRTIIIAHPYDGAKMLEEYNIPKAIRDIAEQHHGTTLLKFFYHKACKESDSLIPESDYRYPGPKAQTKEAAIVGICDSVEAAVRSLAKPTPDKIEGLVRKIVKDRLDDGQLNECDLTLHELEIITRTICETLQGIFHNRIEYPEEIEVKQA</sequence>
<feature type="transmembrane region" description="Helical" evidence="1">
    <location>
        <begin position="288"/>
        <end position="307"/>
    </location>
</feature>
<dbReference type="SUPFAM" id="SSF109604">
    <property type="entry name" value="HD-domain/PDEase-like"/>
    <property type="match status" value="1"/>
</dbReference>
<dbReference type="PANTHER" id="PTHR36442:SF1">
    <property type="entry name" value="CYCLIC-DI-AMP PHOSPHODIESTERASE PGPH"/>
    <property type="match status" value="1"/>
</dbReference>
<dbReference type="Pfam" id="PF07697">
    <property type="entry name" value="7TMR-HDED"/>
    <property type="match status" value="1"/>
</dbReference>
<dbReference type="Gene3D" id="1.10.3210.10">
    <property type="entry name" value="Hypothetical protein af1432"/>
    <property type="match status" value="1"/>
</dbReference>
<feature type="transmembrane region" description="Helical" evidence="1">
    <location>
        <begin position="319"/>
        <end position="337"/>
    </location>
</feature>
<feature type="transmembrane region" description="Helical" evidence="1">
    <location>
        <begin position="393"/>
        <end position="412"/>
    </location>
</feature>
<comment type="caution">
    <text evidence="3">The sequence shown here is derived from an EMBL/GenBank/DDBJ whole genome shotgun (WGS) entry which is preliminary data.</text>
</comment>
<evidence type="ECO:0000313" key="4">
    <source>
        <dbReference type="Proteomes" id="UP001519343"/>
    </source>
</evidence>
<feature type="transmembrane region" description="Helical" evidence="1">
    <location>
        <begin position="20"/>
        <end position="38"/>
    </location>
</feature>
<dbReference type="InterPro" id="IPR011624">
    <property type="entry name" value="Metal-dep_PHydrolase_7TM_extra"/>
</dbReference>
<dbReference type="Pfam" id="PF07698">
    <property type="entry name" value="7TM-7TMR_HD"/>
    <property type="match status" value="1"/>
</dbReference>
<keyword evidence="4" id="KW-1185">Reference proteome</keyword>
<organism evidence="3 4">
    <name type="scientific">Ammoniphilus resinae</name>
    <dbReference type="NCBI Taxonomy" id="861532"/>
    <lineage>
        <taxon>Bacteria</taxon>
        <taxon>Bacillati</taxon>
        <taxon>Bacillota</taxon>
        <taxon>Bacilli</taxon>
        <taxon>Bacillales</taxon>
        <taxon>Paenibacillaceae</taxon>
        <taxon>Aneurinibacillus group</taxon>
        <taxon>Ammoniphilus</taxon>
    </lineage>
</organism>
<dbReference type="Proteomes" id="UP001519343">
    <property type="component" value="Unassembled WGS sequence"/>
</dbReference>
<feature type="domain" description="HD/PDEase" evidence="2">
    <location>
        <begin position="505"/>
        <end position="661"/>
    </location>
</feature>
<dbReference type="InterPro" id="IPR006674">
    <property type="entry name" value="HD_domain"/>
</dbReference>
<dbReference type="InterPro" id="IPR052722">
    <property type="entry name" value="PgpH_phosphodiesterase"/>
</dbReference>
<dbReference type="InterPro" id="IPR011621">
    <property type="entry name" value="Metal-dep_PHydrolase_7TM_intra"/>
</dbReference>
<proteinExistence type="predicted"/>
<evidence type="ECO:0000313" key="3">
    <source>
        <dbReference type="EMBL" id="MBP1930531.1"/>
    </source>
</evidence>
<feature type="transmembrane region" description="Helical" evidence="1">
    <location>
        <begin position="421"/>
        <end position="443"/>
    </location>
</feature>
<keyword evidence="1" id="KW-0812">Transmembrane</keyword>
<protein>
    <submittedName>
        <fullName evidence="3">Nucleotidyltransferase with HDIG domain</fullName>
    </submittedName>
</protein>
<dbReference type="NCBIfam" id="TIGR00277">
    <property type="entry name" value="HDIG"/>
    <property type="match status" value="1"/>
</dbReference>
<name>A0ABS4GJV6_9BACL</name>
<accession>A0ABS4GJV6</accession>
<dbReference type="PANTHER" id="PTHR36442">
    <property type="entry name" value="CYCLIC-DI-AMP PHOSPHODIESTERASE PGPH"/>
    <property type="match status" value="1"/>
</dbReference>
<reference evidence="3 4" key="1">
    <citation type="submission" date="2021-03" db="EMBL/GenBank/DDBJ databases">
        <title>Genomic Encyclopedia of Type Strains, Phase IV (KMG-IV): sequencing the most valuable type-strain genomes for metagenomic binning, comparative biology and taxonomic classification.</title>
        <authorList>
            <person name="Goeker M."/>
        </authorList>
    </citation>
    <scope>NUCLEOTIDE SEQUENCE [LARGE SCALE GENOMIC DNA]</scope>
    <source>
        <strain evidence="3 4">DSM 24738</strain>
    </source>
</reference>
<dbReference type="InterPro" id="IPR003607">
    <property type="entry name" value="HD/PDEase_dom"/>
</dbReference>
<dbReference type="RefSeq" id="WP_209808573.1">
    <property type="nucleotide sequence ID" value="NZ_JAGGKT010000001.1"/>
</dbReference>
<evidence type="ECO:0000256" key="1">
    <source>
        <dbReference type="SAM" id="Phobius"/>
    </source>
</evidence>
<dbReference type="CDD" id="cd00077">
    <property type="entry name" value="HDc"/>
    <property type="match status" value="1"/>
</dbReference>
<dbReference type="Pfam" id="PF01966">
    <property type="entry name" value="HD"/>
    <property type="match status" value="1"/>
</dbReference>
<keyword evidence="1" id="KW-0472">Membrane</keyword>
<dbReference type="SMART" id="SM00471">
    <property type="entry name" value="HDc"/>
    <property type="match status" value="1"/>
</dbReference>
<feature type="transmembrane region" description="Helical" evidence="1">
    <location>
        <begin position="455"/>
        <end position="476"/>
    </location>
</feature>
<dbReference type="InterPro" id="IPR006675">
    <property type="entry name" value="HDIG_dom"/>
</dbReference>